<feature type="region of interest" description="Disordered" evidence="9">
    <location>
        <begin position="237"/>
        <end position="259"/>
    </location>
</feature>
<protein>
    <submittedName>
        <fullName evidence="13">Potassium channel domain-containing protein</fullName>
    </submittedName>
</protein>
<dbReference type="GO" id="GO:0005886">
    <property type="term" value="C:plasma membrane"/>
    <property type="evidence" value="ECO:0007669"/>
    <property type="project" value="TreeGrafter"/>
</dbReference>
<dbReference type="SUPFAM" id="SSF81324">
    <property type="entry name" value="Voltage-gated potassium channels"/>
    <property type="match status" value="2"/>
</dbReference>
<keyword evidence="2 8" id="KW-0813">Transport</keyword>
<dbReference type="GO" id="GO:0015271">
    <property type="term" value="F:outward rectifier potassium channel activity"/>
    <property type="evidence" value="ECO:0007669"/>
    <property type="project" value="TreeGrafter"/>
</dbReference>
<dbReference type="GO" id="GO:0022841">
    <property type="term" value="F:potassium ion leak channel activity"/>
    <property type="evidence" value="ECO:0007669"/>
    <property type="project" value="TreeGrafter"/>
</dbReference>
<feature type="region of interest" description="Disordered" evidence="9">
    <location>
        <begin position="382"/>
        <end position="417"/>
    </location>
</feature>
<accession>A0A914GWN7</accession>
<feature type="compositionally biased region" description="Basic residues" evidence="9">
    <location>
        <begin position="391"/>
        <end position="404"/>
    </location>
</feature>
<dbReference type="AlphaFoldDB" id="A0A914GWN7"/>
<evidence type="ECO:0000256" key="7">
    <source>
        <dbReference type="ARBA" id="ARBA00023303"/>
    </source>
</evidence>
<feature type="transmembrane region" description="Helical" evidence="10">
    <location>
        <begin position="48"/>
        <end position="71"/>
    </location>
</feature>
<organism evidence="12 13">
    <name type="scientific">Globodera rostochiensis</name>
    <name type="common">Golden nematode worm</name>
    <name type="synonym">Heterodera rostochiensis</name>
    <dbReference type="NCBI Taxonomy" id="31243"/>
    <lineage>
        <taxon>Eukaryota</taxon>
        <taxon>Metazoa</taxon>
        <taxon>Ecdysozoa</taxon>
        <taxon>Nematoda</taxon>
        <taxon>Chromadorea</taxon>
        <taxon>Rhabditida</taxon>
        <taxon>Tylenchina</taxon>
        <taxon>Tylenchomorpha</taxon>
        <taxon>Tylenchoidea</taxon>
        <taxon>Heteroderidae</taxon>
        <taxon>Heteroderinae</taxon>
        <taxon>Globodera</taxon>
    </lineage>
</organism>
<dbReference type="Proteomes" id="UP000887572">
    <property type="component" value="Unplaced"/>
</dbReference>
<dbReference type="GO" id="GO:0030322">
    <property type="term" value="P:stabilization of membrane potential"/>
    <property type="evidence" value="ECO:0007669"/>
    <property type="project" value="TreeGrafter"/>
</dbReference>
<keyword evidence="7 8" id="KW-0407">Ion channel</keyword>
<proteinExistence type="inferred from homology"/>
<evidence type="ECO:0000256" key="9">
    <source>
        <dbReference type="SAM" id="MobiDB-lite"/>
    </source>
</evidence>
<evidence type="ECO:0000256" key="5">
    <source>
        <dbReference type="ARBA" id="ARBA00023065"/>
    </source>
</evidence>
<comment type="subcellular location">
    <subcellularLocation>
        <location evidence="1">Membrane</location>
        <topology evidence="1">Multi-pass membrane protein</topology>
    </subcellularLocation>
</comment>
<keyword evidence="5 8" id="KW-0406">Ion transport</keyword>
<evidence type="ECO:0000256" key="6">
    <source>
        <dbReference type="ARBA" id="ARBA00023136"/>
    </source>
</evidence>
<evidence type="ECO:0000256" key="3">
    <source>
        <dbReference type="ARBA" id="ARBA00022692"/>
    </source>
</evidence>
<evidence type="ECO:0000313" key="12">
    <source>
        <dbReference type="Proteomes" id="UP000887572"/>
    </source>
</evidence>
<dbReference type="Pfam" id="PF07885">
    <property type="entry name" value="Ion_trans_2"/>
    <property type="match status" value="2"/>
</dbReference>
<evidence type="ECO:0000256" key="8">
    <source>
        <dbReference type="RuleBase" id="RU003857"/>
    </source>
</evidence>
<dbReference type="PRINTS" id="PR01333">
    <property type="entry name" value="2POREKCHANEL"/>
</dbReference>
<keyword evidence="12" id="KW-1185">Reference proteome</keyword>
<evidence type="ECO:0000256" key="4">
    <source>
        <dbReference type="ARBA" id="ARBA00022989"/>
    </source>
</evidence>
<feature type="transmembrane region" description="Helical" evidence="10">
    <location>
        <begin position="187"/>
        <end position="205"/>
    </location>
</feature>
<comment type="similarity">
    <text evidence="8">Belongs to the two pore domain potassium channel (TC 1.A.1.8) family.</text>
</comment>
<feature type="transmembrane region" description="Helical" evidence="10">
    <location>
        <begin position="330"/>
        <end position="353"/>
    </location>
</feature>
<evidence type="ECO:0000256" key="2">
    <source>
        <dbReference type="ARBA" id="ARBA00022448"/>
    </source>
</evidence>
<sequence>MTEPADLRSADMISLAMGRSDDRGAIANGRIVAEDRGRLGQKRGLAQFVRLVLPHLCLLLFTAIFISLVALTMHFVEGKNEREEQIKLSTDIERMRANFILHFRNKPIILGGELEAESRLFVERVFKAAWTRGREGIPPPPAQHPPGDNNFSSLTVWTVPNSLLFATSLVSRIGYGHIVPRTSEGKILSQLFALFGCPIFLVLIADIGKAIADLLQFSLRSLALFCATARKMPSKKRLADGEGEGKSVGEGHNRERESNDYADDNRWHFETEEPLSLSALLVLPFLIAFCTLTSVVYVHLEGWSWLDCFYFSFTSIYSIGFGDFAPSNSISVAFTICAIVIGMSIATLFGDFVGTEYIRNIHRIGRKAKNGWKTAVGKCCGRSRKMDSRGRGRKGGGKTSRKGRREGTARRSTREAR</sequence>
<keyword evidence="4 10" id="KW-1133">Transmembrane helix</keyword>
<feature type="domain" description="Potassium channel" evidence="11">
    <location>
        <begin position="287"/>
        <end position="353"/>
    </location>
</feature>
<name>A0A914GWN7_GLORO</name>
<feature type="compositionally biased region" description="Basic and acidic residues" evidence="9">
    <location>
        <begin position="405"/>
        <end position="417"/>
    </location>
</feature>
<dbReference type="Gene3D" id="1.10.287.70">
    <property type="match status" value="1"/>
</dbReference>
<dbReference type="InterPro" id="IPR003280">
    <property type="entry name" value="2pore_dom_K_chnl"/>
</dbReference>
<dbReference type="PANTHER" id="PTHR11003:SF335">
    <property type="entry name" value="POTASSIUM CHANNEL DOMAIN-CONTAINING PROTEIN"/>
    <property type="match status" value="1"/>
</dbReference>
<dbReference type="PANTHER" id="PTHR11003">
    <property type="entry name" value="POTASSIUM CHANNEL, SUBFAMILY K"/>
    <property type="match status" value="1"/>
</dbReference>
<evidence type="ECO:0000313" key="13">
    <source>
        <dbReference type="WBParaSite" id="Gr19_v10_g12033.t1"/>
    </source>
</evidence>
<evidence type="ECO:0000256" key="10">
    <source>
        <dbReference type="SAM" id="Phobius"/>
    </source>
</evidence>
<feature type="transmembrane region" description="Helical" evidence="10">
    <location>
        <begin position="154"/>
        <end position="175"/>
    </location>
</feature>
<reference evidence="13" key="1">
    <citation type="submission" date="2022-11" db="UniProtKB">
        <authorList>
            <consortium name="WormBaseParasite"/>
        </authorList>
    </citation>
    <scope>IDENTIFICATION</scope>
</reference>
<keyword evidence="3 8" id="KW-0812">Transmembrane</keyword>
<evidence type="ECO:0000256" key="1">
    <source>
        <dbReference type="ARBA" id="ARBA00004141"/>
    </source>
</evidence>
<dbReference type="WBParaSite" id="Gr19_v10_g12033.t1">
    <property type="protein sequence ID" value="Gr19_v10_g12033.t1"/>
    <property type="gene ID" value="Gr19_v10_g12033"/>
</dbReference>
<keyword evidence="6 10" id="KW-0472">Membrane</keyword>
<feature type="domain" description="Potassium channel" evidence="11">
    <location>
        <begin position="156"/>
        <end position="211"/>
    </location>
</feature>
<feature type="transmembrane region" description="Helical" evidence="10">
    <location>
        <begin position="275"/>
        <end position="300"/>
    </location>
</feature>
<dbReference type="InterPro" id="IPR013099">
    <property type="entry name" value="K_chnl_dom"/>
</dbReference>
<evidence type="ECO:0000259" key="11">
    <source>
        <dbReference type="Pfam" id="PF07885"/>
    </source>
</evidence>